<reference evidence="2" key="1">
    <citation type="submission" date="2020-07" db="EMBL/GenBank/DDBJ databases">
        <authorList>
            <person name="Nieuwenhuis M."/>
            <person name="Van De Peppel L.J.J."/>
        </authorList>
    </citation>
    <scope>NUCLEOTIDE SEQUENCE</scope>
    <source>
        <strain evidence="2">AP01</strain>
        <tissue evidence="2">Mycelium</tissue>
    </source>
</reference>
<keyword evidence="3" id="KW-1185">Reference proteome</keyword>
<evidence type="ECO:0000256" key="1">
    <source>
        <dbReference type="SAM" id="MobiDB-lite"/>
    </source>
</evidence>
<gene>
    <name evidence="2" type="ORF">DXG03_005572</name>
</gene>
<sequence length="195" mass="21495">MAAAQSTAKTKRARLEDTDEITFEDLARLCLKMSITMDKQNERTQVLEDEVTKLKSVVATLTAPPPSPSVPAPTPIPEESTGGDDDLMQDSSPSNVRPSNDLVPTIDSNPETPTDLERSIVIARLPVNKNRSPEEQVRDDYDQVIAISSLVGYPVLPIAVYRMPPRDVNATHPRLTKVVLPTRQHAKLLVQHASR</sequence>
<proteinExistence type="predicted"/>
<comment type="caution">
    <text evidence="2">The sequence shown here is derived from an EMBL/GenBank/DDBJ whole genome shotgun (WGS) entry which is preliminary data.</text>
</comment>
<accession>A0A9P7K3D5</accession>
<dbReference type="Proteomes" id="UP000775547">
    <property type="component" value="Unassembled WGS sequence"/>
</dbReference>
<dbReference type="EMBL" id="JABCKV010003436">
    <property type="protein sequence ID" value="KAG5635039.1"/>
    <property type="molecule type" value="Genomic_DNA"/>
</dbReference>
<feature type="non-terminal residue" evidence="2">
    <location>
        <position position="195"/>
    </location>
</feature>
<protein>
    <submittedName>
        <fullName evidence="2">Uncharacterized protein</fullName>
    </submittedName>
</protein>
<feature type="compositionally biased region" description="Polar residues" evidence="1">
    <location>
        <begin position="89"/>
        <end position="98"/>
    </location>
</feature>
<organism evidence="2 3">
    <name type="scientific">Asterophora parasitica</name>
    <dbReference type="NCBI Taxonomy" id="117018"/>
    <lineage>
        <taxon>Eukaryota</taxon>
        <taxon>Fungi</taxon>
        <taxon>Dikarya</taxon>
        <taxon>Basidiomycota</taxon>
        <taxon>Agaricomycotina</taxon>
        <taxon>Agaricomycetes</taxon>
        <taxon>Agaricomycetidae</taxon>
        <taxon>Agaricales</taxon>
        <taxon>Tricholomatineae</taxon>
        <taxon>Lyophyllaceae</taxon>
        <taxon>Asterophora</taxon>
    </lineage>
</organism>
<evidence type="ECO:0000313" key="3">
    <source>
        <dbReference type="Proteomes" id="UP000775547"/>
    </source>
</evidence>
<dbReference type="AlphaFoldDB" id="A0A9P7K3D5"/>
<feature type="region of interest" description="Disordered" evidence="1">
    <location>
        <begin position="60"/>
        <end position="115"/>
    </location>
</feature>
<name>A0A9P7K3D5_9AGAR</name>
<evidence type="ECO:0000313" key="2">
    <source>
        <dbReference type="EMBL" id="KAG5635039.1"/>
    </source>
</evidence>
<feature type="compositionally biased region" description="Pro residues" evidence="1">
    <location>
        <begin position="63"/>
        <end position="76"/>
    </location>
</feature>
<reference evidence="2" key="2">
    <citation type="submission" date="2021-10" db="EMBL/GenBank/DDBJ databases">
        <title>Phylogenomics reveals ancestral predisposition of the termite-cultivated fungus Termitomyces towards a domesticated lifestyle.</title>
        <authorList>
            <person name="Auxier B."/>
            <person name="Grum-Grzhimaylo A."/>
            <person name="Cardenas M.E."/>
            <person name="Lodge J.D."/>
            <person name="Laessoe T."/>
            <person name="Pedersen O."/>
            <person name="Smith M.E."/>
            <person name="Kuyper T.W."/>
            <person name="Franco-Molano E.A."/>
            <person name="Baroni T.J."/>
            <person name="Aanen D.K."/>
        </authorList>
    </citation>
    <scope>NUCLEOTIDE SEQUENCE</scope>
    <source>
        <strain evidence="2">AP01</strain>
        <tissue evidence="2">Mycelium</tissue>
    </source>
</reference>